<accession>A0A6N8CQT8</accession>
<feature type="transmembrane region" description="Helical" evidence="8">
    <location>
        <begin position="155"/>
        <end position="179"/>
    </location>
</feature>
<evidence type="ECO:0000313" key="10">
    <source>
        <dbReference type="EMBL" id="MTT32522.1"/>
    </source>
</evidence>
<dbReference type="Gene3D" id="3.30.70.1450">
    <property type="entry name" value="Regulator of K+ conductance, C-terminal domain"/>
    <property type="match status" value="1"/>
</dbReference>
<keyword evidence="2" id="KW-0813">Transport</keyword>
<dbReference type="GO" id="GO:0005886">
    <property type="term" value="C:plasma membrane"/>
    <property type="evidence" value="ECO:0007669"/>
    <property type="project" value="TreeGrafter"/>
</dbReference>
<keyword evidence="5" id="KW-0406">Ion transport</keyword>
<evidence type="ECO:0000313" key="11">
    <source>
        <dbReference type="Proteomes" id="UP000440978"/>
    </source>
</evidence>
<dbReference type="GO" id="GO:0005247">
    <property type="term" value="F:voltage-gated chloride channel activity"/>
    <property type="evidence" value="ECO:0007669"/>
    <property type="project" value="TreeGrafter"/>
</dbReference>
<dbReference type="InterPro" id="IPR006037">
    <property type="entry name" value="RCK_C"/>
</dbReference>
<evidence type="ECO:0000256" key="1">
    <source>
        <dbReference type="ARBA" id="ARBA00004141"/>
    </source>
</evidence>
<feature type="transmembrane region" description="Helical" evidence="8">
    <location>
        <begin position="395"/>
        <end position="428"/>
    </location>
</feature>
<evidence type="ECO:0000256" key="4">
    <source>
        <dbReference type="ARBA" id="ARBA00022989"/>
    </source>
</evidence>
<dbReference type="Pfam" id="PF02080">
    <property type="entry name" value="TrkA_C"/>
    <property type="match status" value="1"/>
</dbReference>
<feature type="transmembrane region" description="Helical" evidence="8">
    <location>
        <begin position="326"/>
        <end position="346"/>
    </location>
</feature>
<keyword evidence="7" id="KW-0868">Chloride</keyword>
<feature type="transmembrane region" description="Helical" evidence="8">
    <location>
        <begin position="59"/>
        <end position="78"/>
    </location>
</feature>
<dbReference type="PANTHER" id="PTHR45711">
    <property type="entry name" value="CHLORIDE CHANNEL PROTEIN"/>
    <property type="match status" value="1"/>
</dbReference>
<evidence type="ECO:0000256" key="2">
    <source>
        <dbReference type="ARBA" id="ARBA00022448"/>
    </source>
</evidence>
<keyword evidence="11" id="KW-1185">Reference proteome</keyword>
<dbReference type="SUPFAM" id="SSF116726">
    <property type="entry name" value="TrkA C-terminal domain-like"/>
    <property type="match status" value="1"/>
</dbReference>
<dbReference type="GO" id="GO:0008324">
    <property type="term" value="F:monoatomic cation transmembrane transporter activity"/>
    <property type="evidence" value="ECO:0007669"/>
    <property type="project" value="InterPro"/>
</dbReference>
<dbReference type="PANTHER" id="PTHR45711:SF6">
    <property type="entry name" value="CHLORIDE CHANNEL PROTEIN"/>
    <property type="match status" value="1"/>
</dbReference>
<protein>
    <submittedName>
        <fullName evidence="10">ClC family H(+)/Cl(-) exchange transporter</fullName>
    </submittedName>
</protein>
<evidence type="ECO:0000256" key="8">
    <source>
        <dbReference type="SAM" id="Phobius"/>
    </source>
</evidence>
<keyword evidence="6 8" id="KW-0472">Membrane</keyword>
<organism evidence="10 11">
    <name type="scientific">Terrilactibacillus tamarindi</name>
    <dbReference type="NCBI Taxonomy" id="2599694"/>
    <lineage>
        <taxon>Bacteria</taxon>
        <taxon>Bacillati</taxon>
        <taxon>Bacillota</taxon>
        <taxon>Bacilli</taxon>
        <taxon>Bacillales</taxon>
        <taxon>Bacillaceae</taxon>
        <taxon>Terrilactibacillus</taxon>
    </lineage>
</organism>
<dbReference type="AlphaFoldDB" id="A0A6N8CQT8"/>
<keyword evidence="3 8" id="KW-0812">Transmembrane</keyword>
<sequence>MNAKFFVRRIPLKQLKFVIQGMLVGLLGGLVVSLFRLTLQKLLNLDKAFYTYAHENPYLLILAAIFMILIGCMIGWLIKGEKNIKGSGIPQVKGQIQGDLELNWWPVLWRKFIGGICSIGPGTFLGREGPSIQLGATVGQGINQFTGGDSTNEKILITAGASAGLSAAFNAPVAGLLFGLEEIHHHFSSTLLVTCFSASITANFVSLNIFGMTPVLFLGDIPSFPLNHYLWLVLLAILLAILGLIYQKVLFRLSDWYSHIHFLPSYLYGLIPLLLVIPIGYFVPDLLGGGANVITSLNGAYFTLEFLIFVFILRFIYSMISYGSGLPGGIFLPLLTLGASLGAIYGHSISTFFGVDDSLIRCFIIYGMAGYFTAICKAPLTGIILVSEMVGSLEVLMPIAIVSLVAYIAVDLMGGIPIYEGLLVNLLGEKKGNKKSNKKNHYTTFVYPVDVTNHSLVGKKVKEYSWPNDALLVLIRKGEQEVVPHGDTVIQAGNFLYISADASQESMIRKKLDNQ</sequence>
<dbReference type="Pfam" id="PF00654">
    <property type="entry name" value="Voltage_CLC"/>
    <property type="match status" value="1"/>
</dbReference>
<dbReference type="SUPFAM" id="SSF81340">
    <property type="entry name" value="Clc chloride channel"/>
    <property type="match status" value="1"/>
</dbReference>
<keyword evidence="4 8" id="KW-1133">Transmembrane helix</keyword>
<dbReference type="InterPro" id="IPR014743">
    <property type="entry name" value="Cl-channel_core"/>
</dbReference>
<proteinExistence type="predicted"/>
<dbReference type="Proteomes" id="UP000440978">
    <property type="component" value="Unassembled WGS sequence"/>
</dbReference>
<reference evidence="10 11" key="1">
    <citation type="submission" date="2019-11" db="EMBL/GenBank/DDBJ databases">
        <title>Terrilactibacillus tamarindus sp. nov. BCM23-1 isolated from bark of Tamarindus indica.</title>
        <authorList>
            <person name="Kingkaew E."/>
            <person name="Tanasupawat S."/>
        </authorList>
    </citation>
    <scope>NUCLEOTIDE SEQUENCE [LARGE SCALE GENOMIC DNA]</scope>
    <source>
        <strain evidence="10 11">BCM23-1</strain>
    </source>
</reference>
<dbReference type="RefSeq" id="WP_155219769.1">
    <property type="nucleotide sequence ID" value="NZ_WNHB01000017.1"/>
</dbReference>
<evidence type="ECO:0000256" key="5">
    <source>
        <dbReference type="ARBA" id="ARBA00023065"/>
    </source>
</evidence>
<feature type="domain" description="RCK C-terminal" evidence="9">
    <location>
        <begin position="432"/>
        <end position="514"/>
    </location>
</feature>
<dbReference type="InterPro" id="IPR036721">
    <property type="entry name" value="RCK_C_sf"/>
</dbReference>
<comment type="caution">
    <text evidence="10">The sequence shown here is derived from an EMBL/GenBank/DDBJ whole genome shotgun (WGS) entry which is preliminary data.</text>
</comment>
<dbReference type="Gene3D" id="1.10.3080.10">
    <property type="entry name" value="Clc chloride channel"/>
    <property type="match status" value="1"/>
</dbReference>
<dbReference type="EMBL" id="WNHB01000017">
    <property type="protein sequence ID" value="MTT32522.1"/>
    <property type="molecule type" value="Genomic_DNA"/>
</dbReference>
<gene>
    <name evidence="10" type="ORF">GMB86_10940</name>
</gene>
<dbReference type="OrthoDB" id="9812438at2"/>
<dbReference type="PRINTS" id="PR00762">
    <property type="entry name" value="CLCHANNEL"/>
</dbReference>
<dbReference type="CDD" id="cd01031">
    <property type="entry name" value="EriC"/>
    <property type="match status" value="1"/>
</dbReference>
<comment type="subcellular location">
    <subcellularLocation>
        <location evidence="1">Membrane</location>
        <topology evidence="1">Multi-pass membrane protein</topology>
    </subcellularLocation>
</comment>
<feature type="transmembrane region" description="Helical" evidence="8">
    <location>
        <begin position="21"/>
        <end position="39"/>
    </location>
</feature>
<dbReference type="PROSITE" id="PS51202">
    <property type="entry name" value="RCK_C"/>
    <property type="match status" value="1"/>
</dbReference>
<feature type="transmembrane region" description="Helical" evidence="8">
    <location>
        <begin position="229"/>
        <end position="246"/>
    </location>
</feature>
<evidence type="ECO:0000256" key="6">
    <source>
        <dbReference type="ARBA" id="ARBA00023136"/>
    </source>
</evidence>
<evidence type="ECO:0000259" key="9">
    <source>
        <dbReference type="PROSITE" id="PS51202"/>
    </source>
</evidence>
<evidence type="ECO:0000256" key="3">
    <source>
        <dbReference type="ARBA" id="ARBA00022692"/>
    </source>
</evidence>
<dbReference type="GO" id="GO:0006813">
    <property type="term" value="P:potassium ion transport"/>
    <property type="evidence" value="ECO:0007669"/>
    <property type="project" value="InterPro"/>
</dbReference>
<feature type="transmembrane region" description="Helical" evidence="8">
    <location>
        <begin position="358"/>
        <end position="375"/>
    </location>
</feature>
<feature type="transmembrane region" description="Helical" evidence="8">
    <location>
        <begin position="191"/>
        <end position="217"/>
    </location>
</feature>
<feature type="transmembrane region" description="Helical" evidence="8">
    <location>
        <begin position="266"/>
        <end position="287"/>
    </location>
</feature>
<dbReference type="InterPro" id="IPR001807">
    <property type="entry name" value="ClC"/>
</dbReference>
<feature type="transmembrane region" description="Helical" evidence="8">
    <location>
        <begin position="299"/>
        <end position="320"/>
    </location>
</feature>
<evidence type="ECO:0000256" key="7">
    <source>
        <dbReference type="ARBA" id="ARBA00023214"/>
    </source>
</evidence>
<name>A0A6N8CQT8_9BACI</name>